<dbReference type="GO" id="GO:0008893">
    <property type="term" value="F:guanosine-3',5'-bis(diphosphate) 3'-diphosphatase activity"/>
    <property type="evidence" value="ECO:0007669"/>
    <property type="project" value="TreeGrafter"/>
</dbReference>
<dbReference type="InterPro" id="IPR003607">
    <property type="entry name" value="HD/PDEase_dom"/>
</dbReference>
<evidence type="ECO:0000259" key="1">
    <source>
        <dbReference type="SMART" id="SM00471"/>
    </source>
</evidence>
<reference evidence="2 3" key="1">
    <citation type="submission" date="2019-07" db="EMBL/GenBank/DDBJ databases">
        <title>Genomic analysis of Lentibacillus sp. NKC851-2.</title>
        <authorList>
            <person name="Oh Y.J."/>
        </authorList>
    </citation>
    <scope>NUCLEOTIDE SEQUENCE [LARGE SCALE GENOMIC DNA]</scope>
    <source>
        <strain evidence="2 3">NKC851-2</strain>
    </source>
</reference>
<comment type="caution">
    <text evidence="2">The sequence shown here is derived from an EMBL/GenBank/DDBJ whole genome shotgun (WGS) entry which is preliminary data.</text>
</comment>
<dbReference type="PANTHER" id="PTHR46246">
    <property type="entry name" value="GUANOSINE-3',5'-BIS(DIPHOSPHATE) 3'-PYROPHOSPHOHYDROLASE MESH1"/>
    <property type="match status" value="1"/>
</dbReference>
<protein>
    <submittedName>
        <fullName evidence="2">HD domain-containing protein</fullName>
    </submittedName>
</protein>
<accession>A0A549YHD5</accession>
<dbReference type="Gene3D" id="1.10.3210.10">
    <property type="entry name" value="Hypothetical protein af1432"/>
    <property type="match status" value="1"/>
</dbReference>
<feature type="domain" description="HD/PDEase" evidence="1">
    <location>
        <begin position="21"/>
        <end position="127"/>
    </location>
</feature>
<name>A0A549YHD5_9BACI</name>
<dbReference type="PANTHER" id="PTHR46246:SF1">
    <property type="entry name" value="GUANOSINE-3',5'-BIS(DIPHOSPHATE) 3'-PYROPHOSPHOHYDROLASE MESH1"/>
    <property type="match status" value="1"/>
</dbReference>
<dbReference type="Proteomes" id="UP000319280">
    <property type="component" value="Unassembled WGS sequence"/>
</dbReference>
<dbReference type="Pfam" id="PF13328">
    <property type="entry name" value="HD_4"/>
    <property type="match status" value="1"/>
</dbReference>
<dbReference type="EMBL" id="VJMZ01000001">
    <property type="protein sequence ID" value="TRM11300.1"/>
    <property type="molecule type" value="Genomic_DNA"/>
</dbReference>
<organism evidence="2 3">
    <name type="scientific">Lentibacillus cibarius</name>
    <dbReference type="NCBI Taxonomy" id="2583219"/>
    <lineage>
        <taxon>Bacteria</taxon>
        <taxon>Bacillati</taxon>
        <taxon>Bacillota</taxon>
        <taxon>Bacilli</taxon>
        <taxon>Bacillales</taxon>
        <taxon>Bacillaceae</taxon>
        <taxon>Lentibacillus</taxon>
    </lineage>
</organism>
<dbReference type="RefSeq" id="WP_142790452.1">
    <property type="nucleotide sequence ID" value="NZ_VJMZ01000001.1"/>
</dbReference>
<dbReference type="CDD" id="cd00077">
    <property type="entry name" value="HDc"/>
    <property type="match status" value="1"/>
</dbReference>
<dbReference type="InterPro" id="IPR052194">
    <property type="entry name" value="MESH1"/>
</dbReference>
<sequence length="179" mass="20688">MKNLAKAFAEKAHANQTRKASNEPYITHPIRVAHRLEAAGFSEELVCAGYLHDVVEDTPYEIEDIADQFGARVAELVSAHTEDKSKSWQERKQHTIDTVKNAEPEVKYLIIADKLDNLLSMEEELHRQGHKLWDHFHSGFDQQNWYNQSIAENMYTGLPDHKTPDYFYEFAQAVKRVFG</sequence>
<dbReference type="SMART" id="SM00471">
    <property type="entry name" value="HDc"/>
    <property type="match status" value="1"/>
</dbReference>
<evidence type="ECO:0000313" key="2">
    <source>
        <dbReference type="EMBL" id="TRM11300.1"/>
    </source>
</evidence>
<evidence type="ECO:0000313" key="3">
    <source>
        <dbReference type="Proteomes" id="UP000319280"/>
    </source>
</evidence>
<gene>
    <name evidence="2" type="ORF">FH966_06020</name>
</gene>
<dbReference type="SUPFAM" id="SSF109604">
    <property type="entry name" value="HD-domain/PDEase-like"/>
    <property type="match status" value="1"/>
</dbReference>
<proteinExistence type="predicted"/>
<keyword evidence="3" id="KW-1185">Reference proteome</keyword>
<dbReference type="AlphaFoldDB" id="A0A549YHD5"/>